<dbReference type="EMBL" id="SRLO01000153">
    <property type="protein sequence ID" value="TNN71189.1"/>
    <property type="molecule type" value="Genomic_DNA"/>
</dbReference>
<sequence>MSTDEKISTTSTAKQQMRAKMAMHFCWVWKTSLTHRQPGGDTAAQSHIFVCLSVFITNSSACLMSSLSAAVFILLLPRCPGSVRFQRSDVVVEQYNTGCAGLGRVPSARHRGLRGLALFWGPASRSAASRGPEDSVALGAVPEDPPVCNAADPC</sequence>
<keyword evidence="1" id="KW-0472">Membrane</keyword>
<evidence type="ECO:0000256" key="1">
    <source>
        <dbReference type="SAM" id="Phobius"/>
    </source>
</evidence>
<evidence type="ECO:0000313" key="3">
    <source>
        <dbReference type="Proteomes" id="UP000314294"/>
    </source>
</evidence>
<feature type="transmembrane region" description="Helical" evidence="1">
    <location>
        <begin position="47"/>
        <end position="76"/>
    </location>
</feature>
<keyword evidence="1" id="KW-1133">Transmembrane helix</keyword>
<organism evidence="2 3">
    <name type="scientific">Liparis tanakae</name>
    <name type="common">Tanaka's snailfish</name>
    <dbReference type="NCBI Taxonomy" id="230148"/>
    <lineage>
        <taxon>Eukaryota</taxon>
        <taxon>Metazoa</taxon>
        <taxon>Chordata</taxon>
        <taxon>Craniata</taxon>
        <taxon>Vertebrata</taxon>
        <taxon>Euteleostomi</taxon>
        <taxon>Actinopterygii</taxon>
        <taxon>Neopterygii</taxon>
        <taxon>Teleostei</taxon>
        <taxon>Neoteleostei</taxon>
        <taxon>Acanthomorphata</taxon>
        <taxon>Eupercaria</taxon>
        <taxon>Perciformes</taxon>
        <taxon>Cottioidei</taxon>
        <taxon>Cottales</taxon>
        <taxon>Liparidae</taxon>
        <taxon>Liparis</taxon>
    </lineage>
</organism>
<gene>
    <name evidence="2" type="ORF">EYF80_018537</name>
</gene>
<dbReference type="Proteomes" id="UP000314294">
    <property type="component" value="Unassembled WGS sequence"/>
</dbReference>
<name>A0A4Z2HZA9_9TELE</name>
<accession>A0A4Z2HZA9</accession>
<keyword evidence="3" id="KW-1185">Reference proteome</keyword>
<comment type="caution">
    <text evidence="2">The sequence shown here is derived from an EMBL/GenBank/DDBJ whole genome shotgun (WGS) entry which is preliminary data.</text>
</comment>
<proteinExistence type="predicted"/>
<evidence type="ECO:0000313" key="2">
    <source>
        <dbReference type="EMBL" id="TNN71189.1"/>
    </source>
</evidence>
<protein>
    <submittedName>
        <fullName evidence="2">Uncharacterized protein</fullName>
    </submittedName>
</protein>
<dbReference type="AlphaFoldDB" id="A0A4Z2HZA9"/>
<keyword evidence="1" id="KW-0812">Transmembrane</keyword>
<reference evidence="2 3" key="1">
    <citation type="submission" date="2019-03" db="EMBL/GenBank/DDBJ databases">
        <title>First draft genome of Liparis tanakae, snailfish: a comprehensive survey of snailfish specific genes.</title>
        <authorList>
            <person name="Kim W."/>
            <person name="Song I."/>
            <person name="Jeong J.-H."/>
            <person name="Kim D."/>
            <person name="Kim S."/>
            <person name="Ryu S."/>
            <person name="Song J.Y."/>
            <person name="Lee S.K."/>
        </authorList>
    </citation>
    <scope>NUCLEOTIDE SEQUENCE [LARGE SCALE GENOMIC DNA]</scope>
    <source>
        <tissue evidence="2">Muscle</tissue>
    </source>
</reference>